<protein>
    <submittedName>
        <fullName evidence="4">Amidohydrolase</fullName>
    </submittedName>
</protein>
<proteinExistence type="predicted"/>
<feature type="signal peptide" evidence="2">
    <location>
        <begin position="1"/>
        <end position="20"/>
    </location>
</feature>
<dbReference type="Gene3D" id="3.40.630.10">
    <property type="entry name" value="Zn peptidases"/>
    <property type="match status" value="1"/>
</dbReference>
<feature type="domain" description="Peptidase M20 dimerisation" evidence="3">
    <location>
        <begin position="212"/>
        <end position="309"/>
    </location>
</feature>
<dbReference type="InterPro" id="IPR002933">
    <property type="entry name" value="Peptidase_M20"/>
</dbReference>
<evidence type="ECO:0000256" key="2">
    <source>
        <dbReference type="SAM" id="SignalP"/>
    </source>
</evidence>
<sequence length="438" mass="46987">MKLTFGLVVAVMTLPTAAHAAALTDAIQSDMPQLMTLYRDLHANPELSMQEVRTPAKLAAEMRKLGFDVTEKVGKTGVVAVMKNGPGPVLLLRADMDGLPVVEQTGLPFASKVRATARSGVETGVMHACGHDTHMTSFIGTARRLAAMKEQWSGTLVMVLQPGEETGEGAKAMLDDGLYTRFPKPDYALAFHDAAALPAGTIGVTPGYALANVDSVDILVRGLGGHGAYPHTTKDPIVLASRIVVALQTLVSRENNPLDPAVVTVGSFQAGAKHNIISDEAKLQLTVRSYKPEVRKLLLDGIRRIAKGEAIAAGVPEDRMPVITVREEMYTPATLNTEEFSKKTLALFQQHFGADRASLTPPVMGGEDFSRFWLADKEVQSLIFWVGGTPKDKWDAAGGDTLKLPSLHSPFWAPDAEKVISTATEAMTLASLDVLKKS</sequence>
<dbReference type="SUPFAM" id="SSF55031">
    <property type="entry name" value="Bacterial exopeptidase dimerisation domain"/>
    <property type="match status" value="1"/>
</dbReference>
<accession>A0ABX6T861</accession>
<evidence type="ECO:0000259" key="3">
    <source>
        <dbReference type="Pfam" id="PF07687"/>
    </source>
</evidence>
<dbReference type="PANTHER" id="PTHR11014:SF63">
    <property type="entry name" value="METALLOPEPTIDASE, PUTATIVE (AFU_ORTHOLOGUE AFUA_6G09600)-RELATED"/>
    <property type="match status" value="1"/>
</dbReference>
<dbReference type="Proteomes" id="UP000516134">
    <property type="component" value="Chromosome"/>
</dbReference>
<keyword evidence="5" id="KW-1185">Reference proteome</keyword>
<dbReference type="PIRSF" id="PIRSF005962">
    <property type="entry name" value="Pept_M20D_amidohydro"/>
    <property type="match status" value="1"/>
</dbReference>
<feature type="chain" id="PRO_5047073684" evidence="2">
    <location>
        <begin position="21"/>
        <end position="438"/>
    </location>
</feature>
<dbReference type="InterPro" id="IPR011650">
    <property type="entry name" value="Peptidase_M20_dimer"/>
</dbReference>
<keyword evidence="1" id="KW-0378">Hydrolase</keyword>
<evidence type="ECO:0000313" key="4">
    <source>
        <dbReference type="EMBL" id="QNP43863.1"/>
    </source>
</evidence>
<dbReference type="Gene3D" id="3.30.70.360">
    <property type="match status" value="1"/>
</dbReference>
<organism evidence="4 5">
    <name type="scientific">Sphingomonas daechungensis</name>
    <dbReference type="NCBI Taxonomy" id="1176646"/>
    <lineage>
        <taxon>Bacteria</taxon>
        <taxon>Pseudomonadati</taxon>
        <taxon>Pseudomonadota</taxon>
        <taxon>Alphaproteobacteria</taxon>
        <taxon>Sphingomonadales</taxon>
        <taxon>Sphingomonadaceae</taxon>
        <taxon>Sphingomonas</taxon>
    </lineage>
</organism>
<evidence type="ECO:0000256" key="1">
    <source>
        <dbReference type="ARBA" id="ARBA00022801"/>
    </source>
</evidence>
<dbReference type="InterPro" id="IPR036264">
    <property type="entry name" value="Bact_exopeptidase_dim_dom"/>
</dbReference>
<keyword evidence="2" id="KW-0732">Signal</keyword>
<dbReference type="PANTHER" id="PTHR11014">
    <property type="entry name" value="PEPTIDASE M20 FAMILY MEMBER"/>
    <property type="match status" value="1"/>
</dbReference>
<dbReference type="RefSeq" id="WP_187715288.1">
    <property type="nucleotide sequence ID" value="NZ_BAABJC010000001.1"/>
</dbReference>
<dbReference type="NCBIfam" id="TIGR01891">
    <property type="entry name" value="amidohydrolases"/>
    <property type="match status" value="1"/>
</dbReference>
<reference evidence="4 5" key="1">
    <citation type="submission" date="2020-08" db="EMBL/GenBank/DDBJ databases">
        <title>Genome sequence of Sphingomonas daechungensis KACC 18115T.</title>
        <authorList>
            <person name="Hyun D.-W."/>
            <person name="Bae J.-W."/>
        </authorList>
    </citation>
    <scope>NUCLEOTIDE SEQUENCE [LARGE SCALE GENOMIC DNA]</scope>
    <source>
        <strain evidence="4 5">KACC 18115</strain>
    </source>
</reference>
<name>A0ABX6T861_9SPHN</name>
<evidence type="ECO:0000313" key="5">
    <source>
        <dbReference type="Proteomes" id="UP000516134"/>
    </source>
</evidence>
<dbReference type="Pfam" id="PF01546">
    <property type="entry name" value="Peptidase_M20"/>
    <property type="match status" value="1"/>
</dbReference>
<dbReference type="Pfam" id="PF07687">
    <property type="entry name" value="M20_dimer"/>
    <property type="match status" value="1"/>
</dbReference>
<dbReference type="SUPFAM" id="SSF53187">
    <property type="entry name" value="Zn-dependent exopeptidases"/>
    <property type="match status" value="1"/>
</dbReference>
<dbReference type="EMBL" id="CP060780">
    <property type="protein sequence ID" value="QNP43863.1"/>
    <property type="molecule type" value="Genomic_DNA"/>
</dbReference>
<dbReference type="InterPro" id="IPR017439">
    <property type="entry name" value="Amidohydrolase"/>
</dbReference>
<gene>
    <name evidence="4" type="ORF">H9L15_04295</name>
</gene>